<feature type="compositionally biased region" description="Basic and acidic residues" evidence="1">
    <location>
        <begin position="52"/>
        <end position="68"/>
    </location>
</feature>
<sequence>MYVSGIGYVYHFFCHLLDTQAHRSAIVTSYNRSPTTQASRAPRSHPFCPPSGDEHALQEEKGLEKLDSQCRSSPRTSRDQPATQRIEPTSAHLAVVVDIVRETVVFNVHSSDALRWKNFEYNDQRARDPRAISHAAGYEAQ</sequence>
<evidence type="ECO:0000313" key="2">
    <source>
        <dbReference type="EMBL" id="KAF6817115.1"/>
    </source>
</evidence>
<gene>
    <name evidence="2" type="ORF">CSOJ01_02535</name>
</gene>
<organism evidence="2 3">
    <name type="scientific">Colletotrichum sojae</name>
    <dbReference type="NCBI Taxonomy" id="2175907"/>
    <lineage>
        <taxon>Eukaryota</taxon>
        <taxon>Fungi</taxon>
        <taxon>Dikarya</taxon>
        <taxon>Ascomycota</taxon>
        <taxon>Pezizomycotina</taxon>
        <taxon>Sordariomycetes</taxon>
        <taxon>Hypocreomycetidae</taxon>
        <taxon>Glomerellales</taxon>
        <taxon>Glomerellaceae</taxon>
        <taxon>Colletotrichum</taxon>
        <taxon>Colletotrichum orchidearum species complex</taxon>
    </lineage>
</organism>
<dbReference type="EMBL" id="WIGN01000023">
    <property type="protein sequence ID" value="KAF6817115.1"/>
    <property type="molecule type" value="Genomic_DNA"/>
</dbReference>
<name>A0A8H6N2J4_9PEZI</name>
<dbReference type="AlphaFoldDB" id="A0A8H6N2J4"/>
<comment type="caution">
    <text evidence="2">The sequence shown here is derived from an EMBL/GenBank/DDBJ whole genome shotgun (WGS) entry which is preliminary data.</text>
</comment>
<accession>A0A8H6N2J4</accession>
<evidence type="ECO:0000256" key="1">
    <source>
        <dbReference type="SAM" id="MobiDB-lite"/>
    </source>
</evidence>
<evidence type="ECO:0000313" key="3">
    <source>
        <dbReference type="Proteomes" id="UP000652219"/>
    </source>
</evidence>
<dbReference type="Proteomes" id="UP000652219">
    <property type="component" value="Unassembled WGS sequence"/>
</dbReference>
<proteinExistence type="predicted"/>
<feature type="compositionally biased region" description="Polar residues" evidence="1">
    <location>
        <begin position="69"/>
        <end position="87"/>
    </location>
</feature>
<keyword evidence="3" id="KW-1185">Reference proteome</keyword>
<feature type="region of interest" description="Disordered" evidence="1">
    <location>
        <begin position="33"/>
        <end position="88"/>
    </location>
</feature>
<protein>
    <submittedName>
        <fullName evidence="2">Uncharacterized protein</fullName>
    </submittedName>
</protein>
<reference evidence="2 3" key="1">
    <citation type="journal article" date="2020" name="Phytopathology">
        <title>Genome Sequence Resources of Colletotrichum truncatum, C. plurivorum, C. musicola, and C. sojae: Four Species Pathogenic to Soybean (Glycine max).</title>
        <authorList>
            <person name="Rogerio F."/>
            <person name="Boufleur T.R."/>
            <person name="Ciampi-Guillardi M."/>
            <person name="Sukno S.A."/>
            <person name="Thon M.R."/>
            <person name="Massola Junior N.S."/>
            <person name="Baroncelli R."/>
        </authorList>
    </citation>
    <scope>NUCLEOTIDE SEQUENCE [LARGE SCALE GENOMIC DNA]</scope>
    <source>
        <strain evidence="2 3">LFN0009</strain>
    </source>
</reference>